<comment type="similarity">
    <text evidence="1 4">Belongs to the glycosyl hydrolase 32 family.</text>
</comment>
<dbReference type="Pfam" id="PF00251">
    <property type="entry name" value="Glyco_hydro_32N"/>
    <property type="match status" value="1"/>
</dbReference>
<dbReference type="Gene3D" id="2.115.10.20">
    <property type="entry name" value="Glycosyl hydrolase domain, family 43"/>
    <property type="match status" value="1"/>
</dbReference>
<keyword evidence="3 4" id="KW-0326">Glycosidase</keyword>
<organism evidence="7 8">
    <name type="scientific">Rubroshorea leprosula</name>
    <dbReference type="NCBI Taxonomy" id="152421"/>
    <lineage>
        <taxon>Eukaryota</taxon>
        <taxon>Viridiplantae</taxon>
        <taxon>Streptophyta</taxon>
        <taxon>Embryophyta</taxon>
        <taxon>Tracheophyta</taxon>
        <taxon>Spermatophyta</taxon>
        <taxon>Magnoliopsida</taxon>
        <taxon>eudicotyledons</taxon>
        <taxon>Gunneridae</taxon>
        <taxon>Pentapetalae</taxon>
        <taxon>rosids</taxon>
        <taxon>malvids</taxon>
        <taxon>Malvales</taxon>
        <taxon>Dipterocarpaceae</taxon>
        <taxon>Rubroshorea</taxon>
    </lineage>
</organism>
<evidence type="ECO:0000313" key="7">
    <source>
        <dbReference type="EMBL" id="GKV03622.1"/>
    </source>
</evidence>
<dbReference type="EMBL" id="BPVZ01000020">
    <property type="protein sequence ID" value="GKV03622.1"/>
    <property type="molecule type" value="Genomic_DNA"/>
</dbReference>
<dbReference type="GO" id="GO:0005975">
    <property type="term" value="P:carbohydrate metabolic process"/>
    <property type="evidence" value="ECO:0007669"/>
    <property type="project" value="InterPro"/>
</dbReference>
<evidence type="ECO:0000256" key="3">
    <source>
        <dbReference type="ARBA" id="ARBA00023295"/>
    </source>
</evidence>
<gene>
    <name evidence="7" type="ORF">SLEP1_g15895</name>
</gene>
<evidence type="ECO:0000259" key="6">
    <source>
        <dbReference type="Pfam" id="PF08244"/>
    </source>
</evidence>
<reference evidence="7 8" key="1">
    <citation type="journal article" date="2021" name="Commun. Biol.">
        <title>The genome of Shorea leprosula (Dipterocarpaceae) highlights the ecological relevance of drought in aseasonal tropical rainforests.</title>
        <authorList>
            <person name="Ng K.K.S."/>
            <person name="Kobayashi M.J."/>
            <person name="Fawcett J.A."/>
            <person name="Hatakeyama M."/>
            <person name="Paape T."/>
            <person name="Ng C.H."/>
            <person name="Ang C.C."/>
            <person name="Tnah L.H."/>
            <person name="Lee C.T."/>
            <person name="Nishiyama T."/>
            <person name="Sese J."/>
            <person name="O'Brien M.J."/>
            <person name="Copetti D."/>
            <person name="Mohd Noor M.I."/>
            <person name="Ong R.C."/>
            <person name="Putra M."/>
            <person name="Sireger I.Z."/>
            <person name="Indrioko S."/>
            <person name="Kosugi Y."/>
            <person name="Izuno A."/>
            <person name="Isagi Y."/>
            <person name="Lee S.L."/>
            <person name="Shimizu K.K."/>
        </authorList>
    </citation>
    <scope>NUCLEOTIDE SEQUENCE [LARGE SCALE GENOMIC DNA]</scope>
    <source>
        <strain evidence="7">214</strain>
    </source>
</reference>
<evidence type="ECO:0000256" key="1">
    <source>
        <dbReference type="ARBA" id="ARBA00009902"/>
    </source>
</evidence>
<feature type="domain" description="Glycosyl hydrolase family 32 N-terminal" evidence="5">
    <location>
        <begin position="35"/>
        <end position="267"/>
    </location>
</feature>
<dbReference type="FunFam" id="2.60.120.560:FF:000002">
    <property type="entry name" value="Beta-fructofuranosidase, insoluble isoenzyme CWINV1"/>
    <property type="match status" value="1"/>
</dbReference>
<dbReference type="CDD" id="cd18624">
    <property type="entry name" value="GH32_Fruct1-like"/>
    <property type="match status" value="1"/>
</dbReference>
<evidence type="ECO:0000313" key="8">
    <source>
        <dbReference type="Proteomes" id="UP001054252"/>
    </source>
</evidence>
<accession>A0AAV5IP10</accession>
<name>A0AAV5IP10_9ROSI</name>
<dbReference type="InterPro" id="IPR050551">
    <property type="entry name" value="Fructan_Metab_Enzymes"/>
</dbReference>
<dbReference type="GO" id="GO:0004553">
    <property type="term" value="F:hydrolase activity, hydrolyzing O-glycosyl compounds"/>
    <property type="evidence" value="ECO:0007669"/>
    <property type="project" value="InterPro"/>
</dbReference>
<dbReference type="Pfam" id="PF08244">
    <property type="entry name" value="Glyco_hydro_32C"/>
    <property type="match status" value="1"/>
</dbReference>
<evidence type="ECO:0000256" key="4">
    <source>
        <dbReference type="RuleBase" id="RU362110"/>
    </source>
</evidence>
<comment type="caution">
    <text evidence="7">The sequence shown here is derived from an EMBL/GenBank/DDBJ whole genome shotgun (WGS) entry which is preliminary data.</text>
</comment>
<feature type="domain" description="Glycosyl hydrolase family 32 C-terminal" evidence="6">
    <location>
        <begin position="399"/>
        <end position="553"/>
    </location>
</feature>
<dbReference type="SMART" id="SM00640">
    <property type="entry name" value="Glyco_32"/>
    <property type="match status" value="1"/>
</dbReference>
<dbReference type="InterPro" id="IPR013320">
    <property type="entry name" value="ConA-like_dom_sf"/>
</dbReference>
<protein>
    <submittedName>
        <fullName evidence="7">Uncharacterized protein</fullName>
    </submittedName>
</protein>
<sequence length="583" mass="66087">MEMQIRMVSLSVLSPYAIVIFQPFSDIYEILFITGPMYHNGIYHLFYQYNPYSATWGNITWGHSVSDDLVNWIHLEHALVGTEPYDINGCCSGSTTFLTPEKPVILYTGGNYKNRQTQNLAWPKNLSDPFLSEWEKAPQNPLMNPIDDIDPKYFRDPTTAWKGPDGKWRVLVGNQMNDHGQALLYTSTDFVRWTRSKNPLHSSNKTTMWDCPDFYPVSINGKYGVDKSSQDKFTKHIMKASIINTHDYYILGNYSVKTDHFSPATDFKGDASDLRLVWPSVPRSILLSKNHRQLIQWPIKEIEKLRGEEGCNGQQMKCKCIRNESRKIGCRVAKGLQSCKEAAELPKDASCSQSGCYLFQISNERLLMRKVELKSYASLHFMCSALHLLPLDVKISFDLPSLKEAELMGPSWADPQLLCSQKAASVRGKVGPFGLLVLASKGLKEKTAVFFRVFRSSHDKYVVLMCSDQSRSSLREGLDITTYGAFMDIDPSQEKISLRTLIDHSIIESFGGKGRSCITARVYPKLAIGNEAELYAFSNGTLDVTISRLKAWSMKKAHLVSSNDIRSHQVSLMRSQQFNLKQK</sequence>
<dbReference type="PANTHER" id="PTHR31953">
    <property type="entry name" value="BETA-FRUCTOFURANOSIDASE, INSOLUBLE ISOENZYME CWINV1-RELATED"/>
    <property type="match status" value="1"/>
</dbReference>
<evidence type="ECO:0000259" key="5">
    <source>
        <dbReference type="Pfam" id="PF00251"/>
    </source>
</evidence>
<dbReference type="Proteomes" id="UP001054252">
    <property type="component" value="Unassembled WGS sequence"/>
</dbReference>
<dbReference type="InterPro" id="IPR013189">
    <property type="entry name" value="Glyco_hydro_32_C"/>
</dbReference>
<dbReference type="SUPFAM" id="SSF49899">
    <property type="entry name" value="Concanavalin A-like lectins/glucanases"/>
    <property type="match status" value="1"/>
</dbReference>
<dbReference type="Gene3D" id="2.60.120.560">
    <property type="entry name" value="Exo-inulinase, domain 1"/>
    <property type="match status" value="1"/>
</dbReference>
<proteinExistence type="inferred from homology"/>
<dbReference type="InterPro" id="IPR023296">
    <property type="entry name" value="Glyco_hydro_beta-prop_sf"/>
</dbReference>
<dbReference type="AlphaFoldDB" id="A0AAV5IP10"/>
<dbReference type="InterPro" id="IPR001362">
    <property type="entry name" value="Glyco_hydro_32"/>
</dbReference>
<evidence type="ECO:0000256" key="2">
    <source>
        <dbReference type="ARBA" id="ARBA00022801"/>
    </source>
</evidence>
<dbReference type="InterPro" id="IPR013148">
    <property type="entry name" value="Glyco_hydro_32_N"/>
</dbReference>
<keyword evidence="2 4" id="KW-0378">Hydrolase</keyword>
<keyword evidence="8" id="KW-1185">Reference proteome</keyword>
<dbReference type="SUPFAM" id="SSF75005">
    <property type="entry name" value="Arabinanase/levansucrase/invertase"/>
    <property type="match status" value="1"/>
</dbReference>